<dbReference type="EMBL" id="FTNE01000003">
    <property type="protein sequence ID" value="SIQ29108.1"/>
    <property type="molecule type" value="Genomic_DNA"/>
</dbReference>
<dbReference type="AlphaFoldDB" id="A0A8G2CII8"/>
<proteinExistence type="predicted"/>
<keyword evidence="1" id="KW-0732">Signal</keyword>
<protein>
    <submittedName>
        <fullName evidence="2">Uncharacterized protein</fullName>
    </submittedName>
</protein>
<evidence type="ECO:0000313" key="2">
    <source>
        <dbReference type="EMBL" id="SIQ29108.1"/>
    </source>
</evidence>
<evidence type="ECO:0000313" key="3">
    <source>
        <dbReference type="Proteomes" id="UP000186308"/>
    </source>
</evidence>
<accession>A0A8G2CII8</accession>
<dbReference type="PROSITE" id="PS51257">
    <property type="entry name" value="PROKAR_LIPOPROTEIN"/>
    <property type="match status" value="1"/>
</dbReference>
<organism evidence="2 3">
    <name type="scientific">Acidiphilium rubrum</name>
    <dbReference type="NCBI Taxonomy" id="526"/>
    <lineage>
        <taxon>Bacteria</taxon>
        <taxon>Pseudomonadati</taxon>
        <taxon>Pseudomonadota</taxon>
        <taxon>Alphaproteobacteria</taxon>
        <taxon>Acetobacterales</taxon>
        <taxon>Acidocellaceae</taxon>
        <taxon>Acidiphilium</taxon>
    </lineage>
</organism>
<dbReference type="Proteomes" id="UP000186308">
    <property type="component" value="Unassembled WGS sequence"/>
</dbReference>
<feature type="signal peptide" evidence="1">
    <location>
        <begin position="1"/>
        <end position="29"/>
    </location>
</feature>
<dbReference type="RefSeq" id="WP_139333960.1">
    <property type="nucleotide sequence ID" value="NZ_FTNE01000003.1"/>
</dbReference>
<name>A0A8G2CII8_ACIRU</name>
<keyword evidence="3" id="KW-1185">Reference proteome</keyword>
<evidence type="ECO:0000256" key="1">
    <source>
        <dbReference type="SAM" id="SignalP"/>
    </source>
</evidence>
<feature type="chain" id="PRO_5034338892" evidence="1">
    <location>
        <begin position="30"/>
        <end position="308"/>
    </location>
</feature>
<sequence>MINKTHNTKRSPLRRAILLPGAAVLAALAGCAPHPATRTASQPITAPQNPTPPAQTQAMATYAHAIVRQLHHDRAFNAILAQVGVSAPFAALVVVTPQGYVQKAGVAKGALPPADNAPVINHLINVNFGPFLPGMPNRPLTFEFPVHPAADAPNLADTAAFHQQTIVVYQPNPVLVARVGSAVPLAAYIKQLDASLAALFDAMPPQHGVTASLVMGVKPGLKSRAWVVTGQNHIPPALIERIKAVAEAVPPLKIQGGPIAFAIIFNVWGGGVPITDAKHPVPFPKQWYHGAPKGDFEVPDGVFARIWP</sequence>
<reference evidence="2 3" key="1">
    <citation type="submission" date="2017-01" db="EMBL/GenBank/DDBJ databases">
        <authorList>
            <person name="Varghese N."/>
            <person name="Submissions S."/>
        </authorList>
    </citation>
    <scope>NUCLEOTIDE SEQUENCE [LARGE SCALE GENOMIC DNA]</scope>
    <source>
        <strain evidence="2 3">ATCC 35905</strain>
    </source>
</reference>
<gene>
    <name evidence="2" type="ORF">SAMN05421828_10399</name>
</gene>
<comment type="caution">
    <text evidence="2">The sequence shown here is derived from an EMBL/GenBank/DDBJ whole genome shotgun (WGS) entry which is preliminary data.</text>
</comment>